<dbReference type="InterPro" id="IPR032710">
    <property type="entry name" value="NTF2-like_dom_sf"/>
</dbReference>
<feature type="domain" description="SnoaL-like" evidence="1">
    <location>
        <begin position="31"/>
        <end position="122"/>
    </location>
</feature>
<sequence>MGSIGCMGSIGYLVEADMTAPEQNKALVLKAFDTLFNQRDYGAAEYFWSEHYIQHSAHIAPGRAGLFDLIRSLPDTLRYEHQLVLAEGDHVMLHGRFTGNGSPAALVAADVVRVENGKLAEHWDVLQDEATRTESVSGLPMFGDRFPPER</sequence>
<comment type="caution">
    <text evidence="2">The sequence shown here is derived from an EMBL/GenBank/DDBJ whole genome shotgun (WGS) entry which is preliminary data.</text>
</comment>
<dbReference type="InterPro" id="IPR037401">
    <property type="entry name" value="SnoaL-like"/>
</dbReference>
<evidence type="ECO:0000313" key="2">
    <source>
        <dbReference type="EMBL" id="GAX58475.1"/>
    </source>
</evidence>
<dbReference type="Gene3D" id="3.10.450.50">
    <property type="match status" value="1"/>
</dbReference>
<dbReference type="Proteomes" id="UP000217446">
    <property type="component" value="Unassembled WGS sequence"/>
</dbReference>
<evidence type="ECO:0000259" key="1">
    <source>
        <dbReference type="Pfam" id="PF12680"/>
    </source>
</evidence>
<gene>
    <name evidence="2" type="ORF">SO3561_10048</name>
</gene>
<protein>
    <recommendedName>
        <fullName evidence="1">SnoaL-like domain-containing protein</fullName>
    </recommendedName>
</protein>
<name>A0A250VWI8_STROL</name>
<evidence type="ECO:0000313" key="3">
    <source>
        <dbReference type="Proteomes" id="UP000217446"/>
    </source>
</evidence>
<organism evidence="2 3">
    <name type="scientific">Streptomyces olivochromogenes</name>
    <dbReference type="NCBI Taxonomy" id="1963"/>
    <lineage>
        <taxon>Bacteria</taxon>
        <taxon>Bacillati</taxon>
        <taxon>Actinomycetota</taxon>
        <taxon>Actinomycetes</taxon>
        <taxon>Kitasatosporales</taxon>
        <taxon>Streptomycetaceae</taxon>
        <taxon>Streptomyces</taxon>
    </lineage>
</organism>
<dbReference type="SUPFAM" id="SSF54427">
    <property type="entry name" value="NTF2-like"/>
    <property type="match status" value="1"/>
</dbReference>
<reference evidence="3" key="1">
    <citation type="submission" date="2017-05" db="EMBL/GenBank/DDBJ databases">
        <title>Streptomyces olivochromogenes NBRC 3561 whole genome shotgun sequence.</title>
        <authorList>
            <person name="Dohra H."/>
            <person name="Kodani S."/>
        </authorList>
    </citation>
    <scope>NUCLEOTIDE SEQUENCE [LARGE SCALE GENOMIC DNA]</scope>
    <source>
        <strain evidence="3">NBRC 3561</strain>
    </source>
</reference>
<proteinExistence type="predicted"/>
<dbReference type="AlphaFoldDB" id="A0A250VWI8"/>
<dbReference type="EMBL" id="BDQI01000054">
    <property type="protein sequence ID" value="GAX58475.1"/>
    <property type="molecule type" value="Genomic_DNA"/>
</dbReference>
<accession>A0A250VWI8</accession>
<keyword evidence="3" id="KW-1185">Reference proteome</keyword>
<dbReference type="STRING" id="1963.AQJ27_49695"/>
<dbReference type="Pfam" id="PF12680">
    <property type="entry name" value="SnoaL_2"/>
    <property type="match status" value="1"/>
</dbReference>